<dbReference type="Proteomes" id="UP000247371">
    <property type="component" value="Unassembled WGS sequence"/>
</dbReference>
<sequence>MLDRDSGVLRIVVVVDRPPDAPGTWYVIEDGYLTTRLACVARFGRLLERFLCGLNHRGFPLVA</sequence>
<reference evidence="1 2" key="1">
    <citation type="submission" date="2017-07" db="EMBL/GenBank/DDBJ databases">
        <title>A draft genome sequence of Komagataeibacter swingsii LMG 22125.</title>
        <authorList>
            <person name="Skraban J."/>
            <person name="Cleenwerck I."/>
            <person name="Vandamme P."/>
            <person name="Trcek J."/>
        </authorList>
    </citation>
    <scope>NUCLEOTIDE SEQUENCE [LARGE SCALE GENOMIC DNA]</scope>
    <source>
        <strain evidence="1 2">LMG 22125</strain>
    </source>
</reference>
<gene>
    <name evidence="1" type="ORF">CFR76_14860</name>
</gene>
<dbReference type="AlphaFoldDB" id="A0A2V4QVA5"/>
<keyword evidence="2" id="KW-1185">Reference proteome</keyword>
<comment type="caution">
    <text evidence="1">The sequence shown here is derived from an EMBL/GenBank/DDBJ whole genome shotgun (WGS) entry which is preliminary data.</text>
</comment>
<evidence type="ECO:0000313" key="2">
    <source>
        <dbReference type="Proteomes" id="UP000247371"/>
    </source>
</evidence>
<proteinExistence type="predicted"/>
<accession>A0A2V4QVA5</accession>
<evidence type="ECO:0000313" key="1">
    <source>
        <dbReference type="EMBL" id="PYD68461.1"/>
    </source>
</evidence>
<protein>
    <submittedName>
        <fullName evidence="1">Uncharacterized protein</fullName>
    </submittedName>
</protein>
<name>A0A2V4QVA5_9PROT</name>
<dbReference type="EMBL" id="NKUB01000032">
    <property type="protein sequence ID" value="PYD68461.1"/>
    <property type="molecule type" value="Genomic_DNA"/>
</dbReference>
<organism evidence="1 2">
    <name type="scientific">Komagataeibacter swingsii</name>
    <dbReference type="NCBI Taxonomy" id="215220"/>
    <lineage>
        <taxon>Bacteria</taxon>
        <taxon>Pseudomonadati</taxon>
        <taxon>Pseudomonadota</taxon>
        <taxon>Alphaproteobacteria</taxon>
        <taxon>Acetobacterales</taxon>
        <taxon>Acetobacteraceae</taxon>
        <taxon>Komagataeibacter</taxon>
    </lineage>
</organism>